<dbReference type="InterPro" id="IPR001680">
    <property type="entry name" value="WD40_rpt"/>
</dbReference>
<protein>
    <recommendedName>
        <fullName evidence="6">Mitotic checkpoint protein BUB3.3</fullName>
    </recommendedName>
</protein>
<comment type="caution">
    <text evidence="4">The sequence shown here is derived from an EMBL/GenBank/DDBJ whole genome shotgun (WGS) entry which is preliminary data.</text>
</comment>
<reference evidence="4" key="1">
    <citation type="journal article" date="2023" name="Plant J.">
        <title>The genome of the king protea, Protea cynaroides.</title>
        <authorList>
            <person name="Chang J."/>
            <person name="Duong T.A."/>
            <person name="Schoeman C."/>
            <person name="Ma X."/>
            <person name="Roodt D."/>
            <person name="Barker N."/>
            <person name="Li Z."/>
            <person name="Van de Peer Y."/>
            <person name="Mizrachi E."/>
        </authorList>
    </citation>
    <scope>NUCLEOTIDE SEQUENCE</scope>
    <source>
        <tissue evidence="4">Young leaves</tissue>
    </source>
</reference>
<dbReference type="Pfam" id="PF00400">
    <property type="entry name" value="WD40"/>
    <property type="match status" value="2"/>
</dbReference>
<keyword evidence="2" id="KW-0677">Repeat</keyword>
<dbReference type="PANTHER" id="PTHR10971">
    <property type="entry name" value="MRNA EXPORT FACTOR AND BUB3"/>
    <property type="match status" value="1"/>
</dbReference>
<dbReference type="InterPro" id="IPR019775">
    <property type="entry name" value="WD40_repeat_CS"/>
</dbReference>
<dbReference type="OrthoDB" id="10262475at2759"/>
<dbReference type="InterPro" id="IPR036322">
    <property type="entry name" value="WD40_repeat_dom_sf"/>
</dbReference>
<dbReference type="Proteomes" id="UP001141806">
    <property type="component" value="Unassembled WGS sequence"/>
</dbReference>
<dbReference type="PROSITE" id="PS00678">
    <property type="entry name" value="WD_REPEATS_1"/>
    <property type="match status" value="1"/>
</dbReference>
<dbReference type="Gene3D" id="2.130.10.10">
    <property type="entry name" value="YVTN repeat-like/Quinoprotein amine dehydrogenase"/>
    <property type="match status" value="1"/>
</dbReference>
<evidence type="ECO:0000256" key="1">
    <source>
        <dbReference type="ARBA" id="ARBA00022574"/>
    </source>
</evidence>
<keyword evidence="1 3" id="KW-0853">WD repeat</keyword>
<dbReference type="SMART" id="SM00320">
    <property type="entry name" value="WD40"/>
    <property type="match status" value="4"/>
</dbReference>
<evidence type="ECO:0008006" key="6">
    <source>
        <dbReference type="Google" id="ProtNLM"/>
    </source>
</evidence>
<dbReference type="SUPFAM" id="SSF50978">
    <property type="entry name" value="WD40 repeat-like"/>
    <property type="match status" value="1"/>
</dbReference>
<dbReference type="EMBL" id="JAMYWD010000004">
    <property type="protein sequence ID" value="KAJ4972836.1"/>
    <property type="molecule type" value="Genomic_DNA"/>
</dbReference>
<evidence type="ECO:0000256" key="2">
    <source>
        <dbReference type="ARBA" id="ARBA00022737"/>
    </source>
</evidence>
<gene>
    <name evidence="4" type="ORF">NE237_006010</name>
</gene>
<dbReference type="AlphaFoldDB" id="A0A9Q0KLR1"/>
<evidence type="ECO:0000256" key="3">
    <source>
        <dbReference type="PROSITE-ProRule" id="PRU00221"/>
    </source>
</evidence>
<dbReference type="PROSITE" id="PS50082">
    <property type="entry name" value="WD_REPEATS_2"/>
    <property type="match status" value="2"/>
</dbReference>
<feature type="repeat" description="WD" evidence="3">
    <location>
        <begin position="230"/>
        <end position="272"/>
    </location>
</feature>
<organism evidence="4 5">
    <name type="scientific">Protea cynaroides</name>
    <dbReference type="NCBI Taxonomy" id="273540"/>
    <lineage>
        <taxon>Eukaryota</taxon>
        <taxon>Viridiplantae</taxon>
        <taxon>Streptophyta</taxon>
        <taxon>Embryophyta</taxon>
        <taxon>Tracheophyta</taxon>
        <taxon>Spermatophyta</taxon>
        <taxon>Magnoliopsida</taxon>
        <taxon>Proteales</taxon>
        <taxon>Proteaceae</taxon>
        <taxon>Protea</taxon>
    </lineage>
</organism>
<feature type="repeat" description="WD" evidence="3">
    <location>
        <begin position="93"/>
        <end position="128"/>
    </location>
</feature>
<dbReference type="InterPro" id="IPR015943">
    <property type="entry name" value="WD40/YVTN_repeat-like_dom_sf"/>
</dbReference>
<name>A0A9Q0KLR1_9MAGN</name>
<evidence type="ECO:0000313" key="5">
    <source>
        <dbReference type="Proteomes" id="UP001141806"/>
    </source>
</evidence>
<accession>A0A9Q0KLR1</accession>
<evidence type="ECO:0000313" key="4">
    <source>
        <dbReference type="EMBL" id="KAJ4972836.1"/>
    </source>
</evidence>
<keyword evidence="5" id="KW-1185">Reference proteome</keyword>
<proteinExistence type="predicted"/>
<sequence length="331" mass="36990">MLEMRGTSLKFENPIQDAISTIRFAPRSNNLLISSWDSVLRLYDVDNSVLRLEAPAEAALLDCCFQNESVAFSVGSDGCVRRYDFNSGVTEMIGNHDDLSTCIDFSEATCQVITAGLDKKIMSWDLRTKKVDGYSISVSSKVDTMSLCGIYLLVAIGRSINVYDLRSLEVPVKENDSIMDYQIRCVRSFANSEEYAIGSVDGRVALRSLGPPKANQMGCVFRCHPKSRDGMHHYVTVNDIVFHPHRYGAFVTGDNDGYAIMWDAKSRKRLFEFPKYSSSVASLSYNSEGQILAVASSYTYQEENEIETPPQIFINRIEENDAMSVSAESSR</sequence>